<dbReference type="GeneID" id="9831085"/>
<reference evidence="1 2" key="2">
    <citation type="journal article" date="2014" name="BMC Genomics">
        <title>An improved genome of the model marine alga Ostreococcus tauri unfolds by assessing Illumina de novo assemblies.</title>
        <authorList>
            <person name="Blanc-Mathieu R."/>
            <person name="Verhelst B."/>
            <person name="Derelle E."/>
            <person name="Rombauts S."/>
            <person name="Bouget F.Y."/>
            <person name="Carre I."/>
            <person name="Chateau A."/>
            <person name="Eyre-Walker A."/>
            <person name="Grimsley N."/>
            <person name="Moreau H."/>
            <person name="Piegu B."/>
            <person name="Rivals E."/>
            <person name="Schackwitz W."/>
            <person name="Van de Peer Y."/>
            <person name="Piganeau G."/>
        </authorList>
    </citation>
    <scope>NUCLEOTIDE SEQUENCE [LARGE SCALE GENOMIC DNA]</scope>
    <source>
        <strain evidence="2">OTTH 0595 / CCAP 157/2 / RCC745</strain>
    </source>
</reference>
<dbReference type="InParanoid" id="A0A096P8N4"/>
<dbReference type="SUPFAM" id="SSF47240">
    <property type="entry name" value="Ferritin-like"/>
    <property type="match status" value="1"/>
</dbReference>
<name>A0A096P8N4_OSTTA</name>
<dbReference type="AlphaFoldDB" id="A0A096P8N4"/>
<organism evidence="1 2">
    <name type="scientific">Ostreococcus tauri</name>
    <name type="common">Marine green alga</name>
    <dbReference type="NCBI Taxonomy" id="70448"/>
    <lineage>
        <taxon>Eukaryota</taxon>
        <taxon>Viridiplantae</taxon>
        <taxon>Chlorophyta</taxon>
        <taxon>Mamiellophyceae</taxon>
        <taxon>Mamiellales</taxon>
        <taxon>Bathycoccaceae</taxon>
        <taxon>Ostreococcus</taxon>
    </lineage>
</organism>
<gene>
    <name evidence="1" type="ORF">OT_ostta16g01850</name>
</gene>
<dbReference type="KEGG" id="ota:OT_ostta16g01850"/>
<dbReference type="PANTHER" id="PTHR42782">
    <property type="entry name" value="SI:CH73-314G15.3"/>
    <property type="match status" value="1"/>
</dbReference>
<dbReference type="OrthoDB" id="426882at2759"/>
<sequence length="325" mass="36112">MSDVEDVRVGARAKSVHALVMRARAIMLEPSCARKAKMTAMTKRWWSSLGTRETAIDDDSMGDADVRGAFRGLESRAECASVVEEPARDAFAGGVVDPSKTRRLGNGGTDASRTAILHSLASIESWAMILAWDCIQRFGEQRAMPVGFYDDFVDLASDEGRHFELLAKRLEERGLERYGELEAHDGLWRTARETAHSLEARLVVEHCVHEARGLDVLPTTIMKFRRNGDEPSATLLENVVYPEEITHCASGLRWFKYLHARDGGGDATEEYSESSSAVSAFHEIVRSHFRGALKPPFNDEARAKAGFTPVWYEPLAVKPFVVDKA</sequence>
<reference evidence="2" key="1">
    <citation type="journal article" date="2006" name="Proc. Natl. Acad. Sci. U.S.A.">
        <title>Genome analysis of the smallest free-living eukaryote Ostreococcus tauri unveils many unique features.</title>
        <authorList>
            <person name="Derelle E."/>
            <person name="Ferraz C."/>
            <person name="Rombauts S."/>
            <person name="Rouze P."/>
            <person name="Worden A.Z."/>
            <person name="Robbens S."/>
            <person name="Partensky F."/>
            <person name="Degroeve S."/>
            <person name="Echeynie S."/>
            <person name="Cooke R."/>
            <person name="Saeys Y."/>
            <person name="Wuyts J."/>
            <person name="Jabbari K."/>
            <person name="Bowler C."/>
            <person name="Panaud O."/>
            <person name="Piegu B."/>
            <person name="Ball S.G."/>
            <person name="Ral J.-P."/>
            <person name="Bouget F.-Y."/>
            <person name="Piganeau G."/>
            <person name="De Baets B."/>
            <person name="Picard A."/>
            <person name="Delseny M."/>
            <person name="Demaille J."/>
            <person name="Van de Peer Y."/>
            <person name="Moreau H."/>
        </authorList>
    </citation>
    <scope>NUCLEOTIDE SEQUENCE [LARGE SCALE GENOMIC DNA]</scope>
    <source>
        <strain evidence="2">OTTH 0595 / CCAP 157/2 / RCC745</strain>
    </source>
</reference>
<dbReference type="EMBL" id="CAID01000016">
    <property type="protein sequence ID" value="CEG00392.1"/>
    <property type="molecule type" value="Genomic_DNA"/>
</dbReference>
<dbReference type="PANTHER" id="PTHR42782:SF2">
    <property type="entry name" value="3-OXOACYL-[ACYL-CARRIER-PROTEIN] SYNTHASE-LIKE PROTEIN"/>
    <property type="match status" value="1"/>
</dbReference>
<dbReference type="RefSeq" id="XP_003083646.2">
    <property type="nucleotide sequence ID" value="XM_003083598.2"/>
</dbReference>
<accession>A0A096P8N4</accession>
<keyword evidence="2" id="KW-1185">Reference proteome</keyword>
<comment type="caution">
    <text evidence="1">The sequence shown here is derived from an EMBL/GenBank/DDBJ whole genome shotgun (WGS) entry which is preliminary data.</text>
</comment>
<dbReference type="FunCoup" id="A0A096P8N4">
    <property type="interactions" value="90"/>
</dbReference>
<dbReference type="InterPro" id="IPR007402">
    <property type="entry name" value="DUF455"/>
</dbReference>
<proteinExistence type="predicted"/>
<evidence type="ECO:0000313" key="2">
    <source>
        <dbReference type="Proteomes" id="UP000009170"/>
    </source>
</evidence>
<dbReference type="InterPro" id="IPR009078">
    <property type="entry name" value="Ferritin-like_SF"/>
</dbReference>
<protein>
    <submittedName>
        <fullName evidence="1">Uncharacterized conserved protein UCP012318</fullName>
    </submittedName>
</protein>
<dbReference type="Proteomes" id="UP000009170">
    <property type="component" value="Unassembled WGS sequence"/>
</dbReference>
<dbReference type="CDD" id="cd00657">
    <property type="entry name" value="Ferritin_like"/>
    <property type="match status" value="1"/>
</dbReference>
<evidence type="ECO:0000313" key="1">
    <source>
        <dbReference type="EMBL" id="CEG00392.1"/>
    </source>
</evidence>
<dbReference type="Pfam" id="PF04305">
    <property type="entry name" value="DUF455"/>
    <property type="match status" value="1"/>
</dbReference>